<evidence type="ECO:0000259" key="2">
    <source>
        <dbReference type="Pfam" id="PF00246"/>
    </source>
</evidence>
<dbReference type="InterPro" id="IPR000834">
    <property type="entry name" value="Peptidase_M14"/>
</dbReference>
<dbReference type="Gene3D" id="3.40.630.10">
    <property type="entry name" value="Zn peptidases"/>
    <property type="match status" value="1"/>
</dbReference>
<organism evidence="3 4">
    <name type="scientific">Oribacterium parvum</name>
    <dbReference type="NCBI Taxonomy" id="1501329"/>
    <lineage>
        <taxon>Bacteria</taxon>
        <taxon>Bacillati</taxon>
        <taxon>Bacillota</taxon>
        <taxon>Clostridia</taxon>
        <taxon>Lachnospirales</taxon>
        <taxon>Lachnospiraceae</taxon>
        <taxon>Oribacterium</taxon>
    </lineage>
</organism>
<dbReference type="SUPFAM" id="SSF53187">
    <property type="entry name" value="Zn-dependent exopeptidases"/>
    <property type="match status" value="1"/>
</dbReference>
<comment type="caution">
    <text evidence="3">The sequence shown here is derived from an EMBL/GenBank/DDBJ whole genome shotgun (WGS) entry which is preliminary data.</text>
</comment>
<feature type="domain" description="Peptidase M14" evidence="2">
    <location>
        <begin position="93"/>
        <end position="143"/>
    </location>
</feature>
<sequence length="143" mass="15303">MKKKRLILSLALSLSLLAYSGFSFADGPELDDHTTVNSGPGVALGKNENTVSVADSYLQVYSGVLSGENVPLLSDYGFSGHGVYGYNEMSADLFKLKDAYPALQLSSLGKTIDGRELYCGIVGNPNASKKILVHASIHAREYI</sequence>
<dbReference type="GO" id="GO:0006508">
    <property type="term" value="P:proteolysis"/>
    <property type="evidence" value="ECO:0007669"/>
    <property type="project" value="InterPro"/>
</dbReference>
<dbReference type="Proteomes" id="UP000709351">
    <property type="component" value="Unassembled WGS sequence"/>
</dbReference>
<proteinExistence type="predicted"/>
<name>A0A930DQC8_9FIRM</name>
<dbReference type="GO" id="GO:0008270">
    <property type="term" value="F:zinc ion binding"/>
    <property type="evidence" value="ECO:0007669"/>
    <property type="project" value="InterPro"/>
</dbReference>
<dbReference type="Pfam" id="PF00246">
    <property type="entry name" value="Peptidase_M14"/>
    <property type="match status" value="1"/>
</dbReference>
<dbReference type="AlphaFoldDB" id="A0A930DQC8"/>
<evidence type="ECO:0000313" key="3">
    <source>
        <dbReference type="EMBL" id="MBF1284512.1"/>
    </source>
</evidence>
<dbReference type="GO" id="GO:0004181">
    <property type="term" value="F:metallocarboxypeptidase activity"/>
    <property type="evidence" value="ECO:0007669"/>
    <property type="project" value="InterPro"/>
</dbReference>
<feature type="non-terminal residue" evidence="3">
    <location>
        <position position="143"/>
    </location>
</feature>
<feature type="signal peptide" evidence="1">
    <location>
        <begin position="1"/>
        <end position="25"/>
    </location>
</feature>
<evidence type="ECO:0000256" key="1">
    <source>
        <dbReference type="SAM" id="SignalP"/>
    </source>
</evidence>
<gene>
    <name evidence="3" type="ORF">HXM93_08315</name>
</gene>
<protein>
    <submittedName>
        <fullName evidence="3">Peptidase</fullName>
    </submittedName>
</protein>
<keyword evidence="1" id="KW-0732">Signal</keyword>
<feature type="chain" id="PRO_5037656991" evidence="1">
    <location>
        <begin position="26"/>
        <end position="143"/>
    </location>
</feature>
<dbReference type="EMBL" id="JABZRD010000556">
    <property type="protein sequence ID" value="MBF1284512.1"/>
    <property type="molecule type" value="Genomic_DNA"/>
</dbReference>
<evidence type="ECO:0000313" key="4">
    <source>
        <dbReference type="Proteomes" id="UP000709351"/>
    </source>
</evidence>
<reference evidence="3" key="1">
    <citation type="submission" date="2020-04" db="EMBL/GenBank/DDBJ databases">
        <title>Deep metagenomics examines the oral microbiome during advanced dental caries in children, revealing novel taxa and co-occurrences with host molecules.</title>
        <authorList>
            <person name="Baker J.L."/>
            <person name="Morton J.T."/>
            <person name="Dinis M."/>
            <person name="Alvarez R."/>
            <person name="Tran N.C."/>
            <person name="Knight R."/>
            <person name="Edlund A."/>
        </authorList>
    </citation>
    <scope>NUCLEOTIDE SEQUENCE</scope>
    <source>
        <strain evidence="3">JCVI_24_bin.2</strain>
    </source>
</reference>
<accession>A0A930DQC8</accession>